<evidence type="ECO:0000313" key="2">
    <source>
        <dbReference type="Proteomes" id="UP000695000"/>
    </source>
</evidence>
<keyword evidence="2" id="KW-1185">Reference proteome</keyword>
<dbReference type="InterPro" id="IPR036682">
    <property type="entry name" value="OS_D_A10/PebIII_sf"/>
</dbReference>
<accession>A0ABM1MPE6</accession>
<proteinExistence type="predicted"/>
<dbReference type="Pfam" id="PF03392">
    <property type="entry name" value="OS-D"/>
    <property type="match status" value="1"/>
</dbReference>
<evidence type="ECO:0000313" key="3">
    <source>
        <dbReference type="RefSeq" id="XP_017776446.1"/>
    </source>
</evidence>
<feature type="chain" id="PRO_5045939170" evidence="1">
    <location>
        <begin position="28"/>
        <end position="130"/>
    </location>
</feature>
<dbReference type="PANTHER" id="PTHR11257:SF12">
    <property type="entry name" value="EJACULATORY BULB-SPECIFIC PROTEIN 3-RELATED"/>
    <property type="match status" value="1"/>
</dbReference>
<dbReference type="GeneID" id="108562571"/>
<keyword evidence="1" id="KW-0732">Signal</keyword>
<feature type="signal peptide" evidence="1">
    <location>
        <begin position="1"/>
        <end position="27"/>
    </location>
</feature>
<name>A0ABM1MPE6_NICVS</name>
<dbReference type="RefSeq" id="XP_017776446.1">
    <property type="nucleotide sequence ID" value="XM_017920957.1"/>
</dbReference>
<dbReference type="PANTHER" id="PTHR11257">
    <property type="entry name" value="CHEMOSENSORY PROTEIN-RELATED"/>
    <property type="match status" value="1"/>
</dbReference>
<dbReference type="Proteomes" id="UP000695000">
    <property type="component" value="Unplaced"/>
</dbReference>
<evidence type="ECO:0000256" key="1">
    <source>
        <dbReference type="SAM" id="SignalP"/>
    </source>
</evidence>
<reference evidence="3" key="1">
    <citation type="submission" date="2025-08" db="UniProtKB">
        <authorList>
            <consortium name="RefSeq"/>
        </authorList>
    </citation>
    <scope>IDENTIFICATION</scope>
    <source>
        <tissue evidence="3">Whole Larva</tissue>
    </source>
</reference>
<sequence length="130" mass="14783">MCMHLMITVMRHATLFFLLIASVLVSAQNSYTTKYDAINVDGILGNTRLLNNYLNCLLDKGRCNEEGKTLKEVVPDALITDCSKCSPTQRTSIEKVIRHLVKYRRADFNALAAKYDPQAAYRSKYQKYLA</sequence>
<dbReference type="InterPro" id="IPR005055">
    <property type="entry name" value="A10/PebIII"/>
</dbReference>
<protein>
    <submittedName>
        <fullName evidence="3">Ejaculatory bulb-specific protein 3-like</fullName>
    </submittedName>
</protein>
<dbReference type="SUPFAM" id="SSF100910">
    <property type="entry name" value="Chemosensory protein Csp2"/>
    <property type="match status" value="1"/>
</dbReference>
<organism evidence="2 3">
    <name type="scientific">Nicrophorus vespilloides</name>
    <name type="common">Boreal carrion beetle</name>
    <dbReference type="NCBI Taxonomy" id="110193"/>
    <lineage>
        <taxon>Eukaryota</taxon>
        <taxon>Metazoa</taxon>
        <taxon>Ecdysozoa</taxon>
        <taxon>Arthropoda</taxon>
        <taxon>Hexapoda</taxon>
        <taxon>Insecta</taxon>
        <taxon>Pterygota</taxon>
        <taxon>Neoptera</taxon>
        <taxon>Endopterygota</taxon>
        <taxon>Coleoptera</taxon>
        <taxon>Polyphaga</taxon>
        <taxon>Staphyliniformia</taxon>
        <taxon>Silphidae</taxon>
        <taxon>Nicrophorinae</taxon>
        <taxon>Nicrophorus</taxon>
    </lineage>
</organism>
<gene>
    <name evidence="3" type="primary">LOC108562571</name>
</gene>
<dbReference type="Gene3D" id="1.10.2080.10">
    <property type="entry name" value="Insect odorant-binding protein A10/Ejaculatory bulb-specific protein 3"/>
    <property type="match status" value="1"/>
</dbReference>